<evidence type="ECO:0008006" key="3">
    <source>
        <dbReference type="Google" id="ProtNLM"/>
    </source>
</evidence>
<proteinExistence type="predicted"/>
<reference evidence="2" key="1">
    <citation type="journal article" date="2019" name="Int. J. Syst. Evol. Microbiol.">
        <title>The Global Catalogue of Microorganisms (GCM) 10K type strain sequencing project: providing services to taxonomists for standard genome sequencing and annotation.</title>
        <authorList>
            <consortium name="The Broad Institute Genomics Platform"/>
            <consortium name="The Broad Institute Genome Sequencing Center for Infectious Disease"/>
            <person name="Wu L."/>
            <person name="Ma J."/>
        </authorList>
    </citation>
    <scope>NUCLEOTIDE SEQUENCE [LARGE SCALE GENOMIC DNA]</scope>
    <source>
        <strain evidence="2">JCM 4087</strain>
    </source>
</reference>
<dbReference type="Proteomes" id="UP001596091">
    <property type="component" value="Unassembled WGS sequence"/>
</dbReference>
<accession>A0ABW1EM16</accession>
<dbReference type="SUPFAM" id="SSF143422">
    <property type="entry name" value="Transposase IS200-like"/>
    <property type="match status" value="1"/>
</dbReference>
<evidence type="ECO:0000313" key="2">
    <source>
        <dbReference type="Proteomes" id="UP001596091"/>
    </source>
</evidence>
<gene>
    <name evidence="1" type="ORF">ACFPT7_18620</name>
</gene>
<dbReference type="RefSeq" id="WP_263342063.1">
    <property type="nucleotide sequence ID" value="NZ_JAGSYH010000009.1"/>
</dbReference>
<dbReference type="Gene3D" id="3.30.70.1290">
    <property type="entry name" value="Transposase IS200-like"/>
    <property type="match status" value="1"/>
</dbReference>
<dbReference type="EMBL" id="JBHSPH010000009">
    <property type="protein sequence ID" value="MFC5864327.1"/>
    <property type="molecule type" value="Genomic_DNA"/>
</dbReference>
<sequence length="133" mass="15341">MDLFEDALERTRLRYLFVVAGYVVMPEHVHLLINEPRYALLFGANRTVMPMPLAQPREMREIQMLEVKKIAEDLYIAIATPPEVDEEWFTPKALSAHQLIKELSNRGAHSTDIGDAMYQQDPAWLEKAQGPYE</sequence>
<name>A0ABW1EM16_9BACT</name>
<organism evidence="1 2">
    <name type="scientific">Acidicapsa dinghuensis</name>
    <dbReference type="NCBI Taxonomy" id="2218256"/>
    <lineage>
        <taxon>Bacteria</taxon>
        <taxon>Pseudomonadati</taxon>
        <taxon>Acidobacteriota</taxon>
        <taxon>Terriglobia</taxon>
        <taxon>Terriglobales</taxon>
        <taxon>Acidobacteriaceae</taxon>
        <taxon>Acidicapsa</taxon>
    </lineage>
</organism>
<dbReference type="InterPro" id="IPR036515">
    <property type="entry name" value="Transposase_17_sf"/>
</dbReference>
<comment type="caution">
    <text evidence="1">The sequence shown here is derived from an EMBL/GenBank/DDBJ whole genome shotgun (WGS) entry which is preliminary data.</text>
</comment>
<keyword evidence="2" id="KW-1185">Reference proteome</keyword>
<evidence type="ECO:0000313" key="1">
    <source>
        <dbReference type="EMBL" id="MFC5864327.1"/>
    </source>
</evidence>
<protein>
    <recommendedName>
        <fullName evidence="3">Transposase IS200-like domain-containing protein</fullName>
    </recommendedName>
</protein>